<gene>
    <name evidence="1" type="ORF">Amac_077440</name>
</gene>
<protein>
    <submittedName>
        <fullName evidence="1">Uncharacterized protein</fullName>
    </submittedName>
</protein>
<proteinExistence type="predicted"/>
<dbReference type="EMBL" id="BLAE01000055">
    <property type="protein sequence ID" value="GES14147.1"/>
    <property type="molecule type" value="Genomic_DNA"/>
</dbReference>
<dbReference type="Proteomes" id="UP000331127">
    <property type="component" value="Unassembled WGS sequence"/>
</dbReference>
<evidence type="ECO:0000313" key="2">
    <source>
        <dbReference type="Proteomes" id="UP000331127"/>
    </source>
</evidence>
<sequence length="82" mass="9043">MAMGQVFGCLLSALPLSQMPPPRLAYRCLAILAFNDMDMAIGYGNDVTGGNQMREVRNYRHYARAGIITGGIEYNLEVFILA</sequence>
<evidence type="ECO:0000313" key="1">
    <source>
        <dbReference type="EMBL" id="GES14147.1"/>
    </source>
</evidence>
<name>A0A5M3WXE7_9ACTN</name>
<comment type="caution">
    <text evidence="1">The sequence shown here is derived from an EMBL/GenBank/DDBJ whole genome shotgun (WGS) entry which is preliminary data.</text>
</comment>
<dbReference type="AlphaFoldDB" id="A0A5M3WXE7"/>
<reference evidence="1 2" key="1">
    <citation type="submission" date="2019-10" db="EMBL/GenBank/DDBJ databases">
        <title>Whole genome shotgun sequence of Acrocarpospora macrocephala NBRC 16266.</title>
        <authorList>
            <person name="Ichikawa N."/>
            <person name="Kimura A."/>
            <person name="Kitahashi Y."/>
            <person name="Komaki H."/>
            <person name="Oguchi A."/>
        </authorList>
    </citation>
    <scope>NUCLEOTIDE SEQUENCE [LARGE SCALE GENOMIC DNA]</scope>
    <source>
        <strain evidence="1 2">NBRC 16266</strain>
    </source>
</reference>
<keyword evidence="2" id="KW-1185">Reference proteome</keyword>
<accession>A0A5M3WXE7</accession>
<organism evidence="1 2">
    <name type="scientific">Acrocarpospora macrocephala</name>
    <dbReference type="NCBI Taxonomy" id="150177"/>
    <lineage>
        <taxon>Bacteria</taxon>
        <taxon>Bacillati</taxon>
        <taxon>Actinomycetota</taxon>
        <taxon>Actinomycetes</taxon>
        <taxon>Streptosporangiales</taxon>
        <taxon>Streptosporangiaceae</taxon>
        <taxon>Acrocarpospora</taxon>
    </lineage>
</organism>